<evidence type="ECO:0000256" key="2">
    <source>
        <dbReference type="ARBA" id="ARBA00006542"/>
    </source>
</evidence>
<evidence type="ECO:0000313" key="9">
    <source>
        <dbReference type="Proteomes" id="UP000700908"/>
    </source>
</evidence>
<dbReference type="Pfam" id="PF06560">
    <property type="entry name" value="GPI"/>
    <property type="match status" value="1"/>
</dbReference>
<gene>
    <name evidence="8" type="ORF">K6V98_04750</name>
</gene>
<accession>A0ABS7MJX4</accession>
<comment type="similarity">
    <text evidence="2">Belongs to the archaeal-type GPI family.</text>
</comment>
<evidence type="ECO:0000313" key="8">
    <source>
        <dbReference type="EMBL" id="MBY4797664.1"/>
    </source>
</evidence>
<protein>
    <recommendedName>
        <fullName evidence="3">glucose-6-phosphate isomerase</fullName>
        <ecNumber evidence="3">5.3.1.9</ecNumber>
    </recommendedName>
</protein>
<evidence type="ECO:0000256" key="1">
    <source>
        <dbReference type="ARBA" id="ARBA00004926"/>
    </source>
</evidence>
<reference evidence="8 9" key="1">
    <citation type="submission" date="2021-08" db="EMBL/GenBank/DDBJ databases">
        <title>Collinsella faecalis sp. nov. isolated from swine faeces.</title>
        <authorList>
            <person name="Oh B.S."/>
            <person name="Lee J.H."/>
        </authorList>
    </citation>
    <scope>NUCLEOTIDE SEQUENCE [LARGE SCALE GENOMIC DNA]</scope>
    <source>
        <strain evidence="8 9">AGMB00827</strain>
    </source>
</reference>
<evidence type="ECO:0000256" key="6">
    <source>
        <dbReference type="ARBA" id="ARBA00029321"/>
    </source>
</evidence>
<dbReference type="EMBL" id="JAIMFO010000006">
    <property type="protein sequence ID" value="MBY4797664.1"/>
    <property type="molecule type" value="Genomic_DNA"/>
</dbReference>
<proteinExistence type="inferred from homology"/>
<dbReference type="InterPro" id="IPR010551">
    <property type="entry name" value="G6P_isomerase_prok"/>
</dbReference>
<name>A0ABS7MJX4_9ACTN</name>
<sequence length="269" mass="30114">MILHHSGLPIIMDEQTGELSFYDGLLHDGNSAKTLDAMQGLFKLNEITDSKTIAYRAYRNIRFAGDEQYFEKSGLSYDMTVVLPGTVGDEYFKTSGHYHSYAAGDSAPYPEVYEVIAGEIIFVLQKSKRFDQDDPGRFEYIRAIRVKAGEAIIIPPFCGHCSINPLNTVSAFSNIAATACSNSYDPIQRAHGLAAYVLHDGGEIRLEANRTYGEQPAPALFYPIENPGLGIEFGYPCYTNYIRHPERYAYMLQPSKFVDRIDAMMRCAV</sequence>
<comment type="pathway">
    <text evidence="1">Carbohydrate degradation; glycolysis; D-glyceraldehyde 3-phosphate and glycerone phosphate from D-glucose: step 2/4.</text>
</comment>
<comment type="caution">
    <text evidence="8">The sequence shown here is derived from an EMBL/GenBank/DDBJ whole genome shotgun (WGS) entry which is preliminary data.</text>
</comment>
<keyword evidence="4" id="KW-0312">Gluconeogenesis</keyword>
<comment type="catalytic activity">
    <reaction evidence="6">
        <text>alpha-D-glucose 6-phosphate = beta-D-fructose 6-phosphate</text>
        <dbReference type="Rhea" id="RHEA:11816"/>
        <dbReference type="ChEBI" id="CHEBI:57634"/>
        <dbReference type="ChEBI" id="CHEBI:58225"/>
        <dbReference type="EC" id="5.3.1.9"/>
    </reaction>
</comment>
<dbReference type="EC" id="5.3.1.9" evidence="3"/>
<dbReference type="CDD" id="cd02218">
    <property type="entry name" value="cupin_PGI"/>
    <property type="match status" value="1"/>
</dbReference>
<organism evidence="8 9">
    <name type="scientific">Collinsella ureilytica</name>
    <dbReference type="NCBI Taxonomy" id="2869515"/>
    <lineage>
        <taxon>Bacteria</taxon>
        <taxon>Bacillati</taxon>
        <taxon>Actinomycetota</taxon>
        <taxon>Coriobacteriia</taxon>
        <taxon>Coriobacteriales</taxon>
        <taxon>Coriobacteriaceae</taxon>
        <taxon>Collinsella</taxon>
    </lineage>
</organism>
<dbReference type="RefSeq" id="WP_222199384.1">
    <property type="nucleotide sequence ID" value="NZ_JAIMFO010000006.1"/>
</dbReference>
<dbReference type="Proteomes" id="UP000700908">
    <property type="component" value="Unassembled WGS sequence"/>
</dbReference>
<evidence type="ECO:0000259" key="7">
    <source>
        <dbReference type="Pfam" id="PF06560"/>
    </source>
</evidence>
<dbReference type="SUPFAM" id="SSF51182">
    <property type="entry name" value="RmlC-like cupins"/>
    <property type="match status" value="1"/>
</dbReference>
<keyword evidence="5" id="KW-0324">Glycolysis</keyword>
<evidence type="ECO:0000256" key="5">
    <source>
        <dbReference type="ARBA" id="ARBA00023152"/>
    </source>
</evidence>
<feature type="domain" description="Glucose-6-phosphate isomerase prokaryote" evidence="7">
    <location>
        <begin position="47"/>
        <end position="207"/>
    </location>
</feature>
<evidence type="ECO:0000256" key="4">
    <source>
        <dbReference type="ARBA" id="ARBA00022432"/>
    </source>
</evidence>
<keyword evidence="9" id="KW-1185">Reference proteome</keyword>
<evidence type="ECO:0000256" key="3">
    <source>
        <dbReference type="ARBA" id="ARBA00011952"/>
    </source>
</evidence>
<dbReference type="InterPro" id="IPR014710">
    <property type="entry name" value="RmlC-like_jellyroll"/>
</dbReference>
<dbReference type="InterPro" id="IPR011051">
    <property type="entry name" value="RmlC_Cupin_sf"/>
</dbReference>
<dbReference type="Gene3D" id="2.60.120.10">
    <property type="entry name" value="Jelly Rolls"/>
    <property type="match status" value="1"/>
</dbReference>